<comment type="caution">
    <text evidence="2">The sequence shown here is derived from an EMBL/GenBank/DDBJ whole genome shotgun (WGS) entry which is preliminary data.</text>
</comment>
<evidence type="ECO:0000313" key="2">
    <source>
        <dbReference type="EMBL" id="GHC69943.1"/>
    </source>
</evidence>
<keyword evidence="1" id="KW-0812">Transmembrane</keyword>
<dbReference type="AlphaFoldDB" id="A0A918TZ68"/>
<proteinExistence type="predicted"/>
<feature type="transmembrane region" description="Helical" evidence="1">
    <location>
        <begin position="15"/>
        <end position="38"/>
    </location>
</feature>
<keyword evidence="1" id="KW-0472">Membrane</keyword>
<name>A0A918TZ68_STRCJ</name>
<reference evidence="2" key="1">
    <citation type="journal article" date="2014" name="Int. J. Syst. Evol. Microbiol.">
        <title>Complete genome sequence of Corynebacterium casei LMG S-19264T (=DSM 44701T), isolated from a smear-ripened cheese.</title>
        <authorList>
            <consortium name="US DOE Joint Genome Institute (JGI-PGF)"/>
            <person name="Walter F."/>
            <person name="Albersmeier A."/>
            <person name="Kalinowski J."/>
            <person name="Ruckert C."/>
        </authorList>
    </citation>
    <scope>NUCLEOTIDE SEQUENCE</scope>
    <source>
        <strain evidence="2">JCM 4633</strain>
    </source>
</reference>
<protein>
    <submittedName>
        <fullName evidence="2">Uncharacterized protein</fullName>
    </submittedName>
</protein>
<dbReference type="RefSeq" id="WP_190112691.1">
    <property type="nucleotide sequence ID" value="NZ_BMVB01000028.1"/>
</dbReference>
<gene>
    <name evidence="2" type="ORF">GCM10010507_55840</name>
</gene>
<reference evidence="2" key="2">
    <citation type="submission" date="2020-09" db="EMBL/GenBank/DDBJ databases">
        <authorList>
            <person name="Sun Q."/>
            <person name="Ohkuma M."/>
        </authorList>
    </citation>
    <scope>NUCLEOTIDE SEQUENCE</scope>
    <source>
        <strain evidence="2">JCM 4633</strain>
    </source>
</reference>
<sequence length="50" mass="5114">MLQVFTPAGGLIRRFSAAAMVAVGAALAAVFAAFFGWLNKRTAASADAAR</sequence>
<organism evidence="2 3">
    <name type="scientific">Streptomyces cinnamoneus</name>
    <name type="common">Streptoverticillium cinnamoneum</name>
    <dbReference type="NCBI Taxonomy" id="53446"/>
    <lineage>
        <taxon>Bacteria</taxon>
        <taxon>Bacillati</taxon>
        <taxon>Actinomycetota</taxon>
        <taxon>Actinomycetes</taxon>
        <taxon>Kitasatosporales</taxon>
        <taxon>Streptomycetaceae</taxon>
        <taxon>Streptomyces</taxon>
        <taxon>Streptomyces cinnamoneus group</taxon>
    </lineage>
</organism>
<evidence type="ECO:0000256" key="1">
    <source>
        <dbReference type="SAM" id="Phobius"/>
    </source>
</evidence>
<keyword evidence="1" id="KW-1133">Transmembrane helix</keyword>
<dbReference type="Proteomes" id="UP000646244">
    <property type="component" value="Unassembled WGS sequence"/>
</dbReference>
<dbReference type="EMBL" id="BMVB01000028">
    <property type="protein sequence ID" value="GHC69943.1"/>
    <property type="molecule type" value="Genomic_DNA"/>
</dbReference>
<accession>A0A918TZ68</accession>
<evidence type="ECO:0000313" key="3">
    <source>
        <dbReference type="Proteomes" id="UP000646244"/>
    </source>
</evidence>